<evidence type="ECO:0000256" key="1">
    <source>
        <dbReference type="SAM" id="MobiDB-lite"/>
    </source>
</evidence>
<dbReference type="AlphaFoldDB" id="A0A180GL37"/>
<feature type="compositionally biased region" description="Polar residues" evidence="1">
    <location>
        <begin position="1"/>
        <end position="17"/>
    </location>
</feature>
<feature type="region of interest" description="Disordered" evidence="1">
    <location>
        <begin position="158"/>
        <end position="213"/>
    </location>
</feature>
<sequence length="277" mass="30768">MSYNTPYQYGTNNNYKNPSSHSHSDSPAHPWASLSTPLLFTSFHHLKFLAVTPLHQNQQGPRITHLNPNLTPHIPQLSDLVDQLASSSEYLSSNHAHQRRDYLPHYNSSPSKSSDSCTPLNYNAPSMPLSSAQHTASPLSSQINFAWSRAKRAPCVPSSSISSTPFSGTHLAPPGRATTNCVPPPSTAPLASLKQTRSRKRKKIQESDQPATQRWSHEELMKLTEAQLAINTRKYSKKAMSDADRSFFAKLYHKQRKELCVQAIGRGVSLPIVDGYL</sequence>
<name>A0A180GL37_PUCT1</name>
<reference evidence="3 4" key="3">
    <citation type="journal article" date="2017" name="G3 (Bethesda)">
        <title>Comparative analysis highlights variable genome content of wheat rusts and divergence of the mating loci.</title>
        <authorList>
            <person name="Cuomo C.A."/>
            <person name="Bakkeren G."/>
            <person name="Khalil H.B."/>
            <person name="Panwar V."/>
            <person name="Joly D."/>
            <person name="Linning R."/>
            <person name="Sakthikumar S."/>
            <person name="Song X."/>
            <person name="Adiconis X."/>
            <person name="Fan L."/>
            <person name="Goldberg J.M."/>
            <person name="Levin J.Z."/>
            <person name="Young S."/>
            <person name="Zeng Q."/>
            <person name="Anikster Y."/>
            <person name="Bruce M."/>
            <person name="Wang M."/>
            <person name="Yin C."/>
            <person name="McCallum B."/>
            <person name="Szabo L.J."/>
            <person name="Hulbert S."/>
            <person name="Chen X."/>
            <person name="Fellers J.P."/>
        </authorList>
    </citation>
    <scope>NUCLEOTIDE SEQUENCE</scope>
    <source>
        <strain evidence="4">Isolate 1-1 / race 1 (BBBD)</strain>
        <strain evidence="3">isolate 1-1 / race 1 (BBBD)</strain>
    </source>
</reference>
<dbReference type="EnsemblFungi" id="PTTG_27377-t43_1">
    <property type="protein sequence ID" value="PTTG_27377-t43_1-p1"/>
    <property type="gene ID" value="PTTG_27377"/>
</dbReference>
<reference evidence="2" key="2">
    <citation type="submission" date="2016-05" db="EMBL/GenBank/DDBJ databases">
        <title>Comparative analysis highlights variable genome content of wheat rusts and divergence of the mating loci.</title>
        <authorList>
            <person name="Cuomo C.A."/>
            <person name="Bakkeren G."/>
            <person name="Szabo L."/>
            <person name="Khalil H."/>
            <person name="Joly D."/>
            <person name="Goldberg J."/>
            <person name="Young S."/>
            <person name="Zeng Q."/>
            <person name="Fellers J."/>
        </authorList>
    </citation>
    <scope>NUCLEOTIDE SEQUENCE [LARGE SCALE GENOMIC DNA]</scope>
    <source>
        <strain evidence="2">1-1 BBBD Race 1</strain>
    </source>
</reference>
<accession>A0A180GL37</accession>
<feature type="region of interest" description="Disordered" evidence="1">
    <location>
        <begin position="101"/>
        <end position="120"/>
    </location>
</feature>
<dbReference type="OrthoDB" id="10631336at2759"/>
<feature type="compositionally biased region" description="Low complexity" evidence="1">
    <location>
        <begin position="18"/>
        <end position="28"/>
    </location>
</feature>
<organism evidence="2">
    <name type="scientific">Puccinia triticina (isolate 1-1 / race 1 (BBBD))</name>
    <name type="common">Brown leaf rust fungus</name>
    <dbReference type="NCBI Taxonomy" id="630390"/>
    <lineage>
        <taxon>Eukaryota</taxon>
        <taxon>Fungi</taxon>
        <taxon>Dikarya</taxon>
        <taxon>Basidiomycota</taxon>
        <taxon>Pucciniomycotina</taxon>
        <taxon>Pucciniomycetes</taxon>
        <taxon>Pucciniales</taxon>
        <taxon>Pucciniaceae</taxon>
        <taxon>Puccinia</taxon>
    </lineage>
</organism>
<proteinExistence type="predicted"/>
<dbReference type="EMBL" id="ADAS02000053">
    <property type="protein sequence ID" value="OAV93179.1"/>
    <property type="molecule type" value="Genomic_DNA"/>
</dbReference>
<evidence type="ECO:0000313" key="2">
    <source>
        <dbReference type="EMBL" id="OAV93179.1"/>
    </source>
</evidence>
<reference evidence="2" key="1">
    <citation type="submission" date="2009-11" db="EMBL/GenBank/DDBJ databases">
        <authorList>
            <consortium name="The Broad Institute Genome Sequencing Platform"/>
            <person name="Ward D."/>
            <person name="Feldgarden M."/>
            <person name="Earl A."/>
            <person name="Young S.K."/>
            <person name="Zeng Q."/>
            <person name="Koehrsen M."/>
            <person name="Alvarado L."/>
            <person name="Berlin A."/>
            <person name="Bochicchio J."/>
            <person name="Borenstein D."/>
            <person name="Chapman S.B."/>
            <person name="Chen Z."/>
            <person name="Engels R."/>
            <person name="Freedman E."/>
            <person name="Gellesch M."/>
            <person name="Goldberg J."/>
            <person name="Griggs A."/>
            <person name="Gujja S."/>
            <person name="Heilman E."/>
            <person name="Heiman D."/>
            <person name="Hepburn T."/>
            <person name="Howarth C."/>
            <person name="Jen D."/>
            <person name="Larson L."/>
            <person name="Lewis B."/>
            <person name="Mehta T."/>
            <person name="Park D."/>
            <person name="Pearson M."/>
            <person name="Roberts A."/>
            <person name="Saif S."/>
            <person name="Shea T."/>
            <person name="Shenoy N."/>
            <person name="Sisk P."/>
            <person name="Stolte C."/>
            <person name="Sykes S."/>
            <person name="Thomson T."/>
            <person name="Walk T."/>
            <person name="White J."/>
            <person name="Yandava C."/>
            <person name="Izard J."/>
            <person name="Baranova O.V."/>
            <person name="Blanton J.M."/>
            <person name="Tanner A.C."/>
            <person name="Dewhirst F.E."/>
            <person name="Haas B."/>
            <person name="Nusbaum C."/>
            <person name="Birren B."/>
        </authorList>
    </citation>
    <scope>NUCLEOTIDE SEQUENCE [LARGE SCALE GENOMIC DNA]</scope>
    <source>
        <strain evidence="2">1-1 BBBD Race 1</strain>
    </source>
</reference>
<evidence type="ECO:0000313" key="3">
    <source>
        <dbReference type="EnsemblFungi" id="PTTG_27377-t43_1-p1"/>
    </source>
</evidence>
<keyword evidence="4" id="KW-1185">Reference proteome</keyword>
<evidence type="ECO:0000313" key="4">
    <source>
        <dbReference type="Proteomes" id="UP000005240"/>
    </source>
</evidence>
<reference evidence="3" key="4">
    <citation type="submission" date="2025-05" db="UniProtKB">
        <authorList>
            <consortium name="EnsemblFungi"/>
        </authorList>
    </citation>
    <scope>IDENTIFICATION</scope>
    <source>
        <strain evidence="3">isolate 1-1 / race 1 (BBBD)</strain>
    </source>
</reference>
<dbReference type="Proteomes" id="UP000005240">
    <property type="component" value="Unassembled WGS sequence"/>
</dbReference>
<dbReference type="VEuPathDB" id="FungiDB:PTTG_27377"/>
<feature type="region of interest" description="Disordered" evidence="1">
    <location>
        <begin position="1"/>
        <end position="28"/>
    </location>
</feature>
<gene>
    <name evidence="2" type="ORF">PTTG_27377</name>
</gene>
<protein>
    <submittedName>
        <fullName evidence="2 3">Uncharacterized protein</fullName>
    </submittedName>
</protein>